<dbReference type="GO" id="GO:0016787">
    <property type="term" value="F:hydrolase activity"/>
    <property type="evidence" value="ECO:0007669"/>
    <property type="project" value="UniProtKB-KW"/>
</dbReference>
<evidence type="ECO:0000313" key="4">
    <source>
        <dbReference type="Proteomes" id="UP000293162"/>
    </source>
</evidence>
<dbReference type="InterPro" id="IPR051044">
    <property type="entry name" value="MAG_DAG_Lipase"/>
</dbReference>
<reference evidence="3 4" key="1">
    <citation type="submission" date="2019-02" db="EMBL/GenBank/DDBJ databases">
        <title>Bacterial novel species Emticicia sp. 17J42-9 isolated from soil.</title>
        <authorList>
            <person name="Jung H.-Y."/>
        </authorList>
    </citation>
    <scope>NUCLEOTIDE SEQUENCE [LARGE SCALE GENOMIC DNA]</scope>
    <source>
        <strain evidence="3 4">17J42-9</strain>
    </source>
</reference>
<organism evidence="3 4">
    <name type="scientific">Emticicia agri</name>
    <dbReference type="NCBI Taxonomy" id="2492393"/>
    <lineage>
        <taxon>Bacteria</taxon>
        <taxon>Pseudomonadati</taxon>
        <taxon>Bacteroidota</taxon>
        <taxon>Cytophagia</taxon>
        <taxon>Cytophagales</taxon>
        <taxon>Leadbetterellaceae</taxon>
        <taxon>Emticicia</taxon>
    </lineage>
</organism>
<name>A0A4Q5LQI6_9BACT</name>
<dbReference type="OrthoDB" id="9777090at2"/>
<dbReference type="InterPro" id="IPR029058">
    <property type="entry name" value="AB_hydrolase_fold"/>
</dbReference>
<protein>
    <submittedName>
        <fullName evidence="3">Alpha/beta fold hydrolase</fullName>
    </submittedName>
</protein>
<keyword evidence="4" id="KW-1185">Reference proteome</keyword>
<dbReference type="AlphaFoldDB" id="A0A4Q5LQI6"/>
<evidence type="ECO:0000259" key="2">
    <source>
        <dbReference type="Pfam" id="PF12146"/>
    </source>
</evidence>
<keyword evidence="1" id="KW-1133">Transmembrane helix</keyword>
<sequence length="322" mass="35928">MKKKVRKTLFVLLFLVIGIFVIGLILAFLPSESRTHHVSVTTEEATALREDFKGPHEVFTTTDGEKLFLRRWNPDTLVPAKKDIAVLIFHGITAYSGPYDMAGKPISAGGYTTFGLDYRGHGLSGGNRGDNPGKDRWYADLAESVKYVKSLGFSKVVVLGHSLGVASAICVANAVPNDLAGLILLSGAYEGRKGVGQQQPTFFQKAKIIASSVFRPSYPAVEYYREGMTVTKDPLFNFRYTLRFVSMLNVKELRLPKDLNIPVLVGMGDKDELFTIEKARELYDLLPGNQKEFLVMKNTTHAKIPVESWQQCVEWLDRTFVK</sequence>
<dbReference type="Pfam" id="PF12146">
    <property type="entry name" value="Hydrolase_4"/>
    <property type="match status" value="1"/>
</dbReference>
<dbReference type="Proteomes" id="UP000293162">
    <property type="component" value="Unassembled WGS sequence"/>
</dbReference>
<feature type="domain" description="Serine aminopeptidase S33" evidence="2">
    <location>
        <begin position="82"/>
        <end position="302"/>
    </location>
</feature>
<dbReference type="Gene3D" id="3.40.50.1820">
    <property type="entry name" value="alpha/beta hydrolase"/>
    <property type="match status" value="1"/>
</dbReference>
<keyword evidence="1" id="KW-0812">Transmembrane</keyword>
<evidence type="ECO:0000256" key="1">
    <source>
        <dbReference type="SAM" id="Phobius"/>
    </source>
</evidence>
<dbReference type="SUPFAM" id="SSF53474">
    <property type="entry name" value="alpha/beta-Hydrolases"/>
    <property type="match status" value="1"/>
</dbReference>
<feature type="transmembrane region" description="Helical" evidence="1">
    <location>
        <begin position="9"/>
        <end position="29"/>
    </location>
</feature>
<dbReference type="InterPro" id="IPR022742">
    <property type="entry name" value="Hydrolase_4"/>
</dbReference>
<comment type="caution">
    <text evidence="3">The sequence shown here is derived from an EMBL/GenBank/DDBJ whole genome shotgun (WGS) entry which is preliminary data.</text>
</comment>
<gene>
    <name evidence="3" type="ORF">EWM59_27000</name>
</gene>
<dbReference type="RefSeq" id="WP_130024320.1">
    <property type="nucleotide sequence ID" value="NZ_SEWF01000100.1"/>
</dbReference>
<evidence type="ECO:0000313" key="3">
    <source>
        <dbReference type="EMBL" id="RYU91741.1"/>
    </source>
</evidence>
<keyword evidence="3" id="KW-0378">Hydrolase</keyword>
<keyword evidence="1" id="KW-0472">Membrane</keyword>
<dbReference type="EMBL" id="SEWF01000100">
    <property type="protein sequence ID" value="RYU91741.1"/>
    <property type="molecule type" value="Genomic_DNA"/>
</dbReference>
<accession>A0A4Q5LQI6</accession>
<dbReference type="PANTHER" id="PTHR11614">
    <property type="entry name" value="PHOSPHOLIPASE-RELATED"/>
    <property type="match status" value="1"/>
</dbReference>
<proteinExistence type="predicted"/>